<accession>A0A938BRN8</accession>
<reference evidence="1" key="1">
    <citation type="submission" date="2019-03" db="EMBL/GenBank/DDBJ databases">
        <title>Lake Tanganyika Metagenome-Assembled Genomes (MAGs).</title>
        <authorList>
            <person name="Tran P."/>
        </authorList>
    </citation>
    <scope>NUCLEOTIDE SEQUENCE</scope>
    <source>
        <strain evidence="1">M_DeepCast_400m_m2_100</strain>
    </source>
</reference>
<dbReference type="EMBL" id="VGIY01000387">
    <property type="protein sequence ID" value="MBM3318527.1"/>
    <property type="molecule type" value="Genomic_DNA"/>
</dbReference>
<comment type="caution">
    <text evidence="1">The sequence shown here is derived from an EMBL/GenBank/DDBJ whole genome shotgun (WGS) entry which is preliminary data.</text>
</comment>
<proteinExistence type="predicted"/>
<dbReference type="AlphaFoldDB" id="A0A938BRN8"/>
<dbReference type="Proteomes" id="UP000748308">
    <property type="component" value="Unassembled WGS sequence"/>
</dbReference>
<name>A0A938BRN8_UNCEI</name>
<gene>
    <name evidence="1" type="ORF">FJY75_11810</name>
</gene>
<organism evidence="1 2">
    <name type="scientific">Eiseniibacteriota bacterium</name>
    <dbReference type="NCBI Taxonomy" id="2212470"/>
    <lineage>
        <taxon>Bacteria</taxon>
        <taxon>Candidatus Eiseniibacteriota</taxon>
    </lineage>
</organism>
<evidence type="ECO:0000313" key="2">
    <source>
        <dbReference type="Proteomes" id="UP000748308"/>
    </source>
</evidence>
<sequence>MALTASTAAAAGLLIGVLLGPREGSWGSVGQASAEFSDDWSDVGSLVADGSISTLDRIYLEETEEGGEAP</sequence>
<evidence type="ECO:0000313" key="1">
    <source>
        <dbReference type="EMBL" id="MBM3318527.1"/>
    </source>
</evidence>
<protein>
    <submittedName>
        <fullName evidence="1">Uncharacterized protein</fullName>
    </submittedName>
</protein>